<feature type="domain" description="GP-PDE" evidence="1">
    <location>
        <begin position="1"/>
        <end position="217"/>
    </location>
</feature>
<dbReference type="SUPFAM" id="SSF51695">
    <property type="entry name" value="PLC-like phosphodiesterases"/>
    <property type="match status" value="1"/>
</dbReference>
<dbReference type="PANTHER" id="PTHR46211:SF1">
    <property type="entry name" value="GLYCEROPHOSPHODIESTER PHOSPHODIESTERASE, CYTOPLASMIC"/>
    <property type="match status" value="1"/>
</dbReference>
<dbReference type="GO" id="GO:0008081">
    <property type="term" value="F:phosphoric diester hydrolase activity"/>
    <property type="evidence" value="ECO:0007669"/>
    <property type="project" value="InterPro"/>
</dbReference>
<organism evidence="2 3">
    <name type="scientific">Sulfuracidifex metallicus DSM 6482 = JCM 9184</name>
    <dbReference type="NCBI Taxonomy" id="523847"/>
    <lineage>
        <taxon>Archaea</taxon>
        <taxon>Thermoproteota</taxon>
        <taxon>Thermoprotei</taxon>
        <taxon>Sulfolobales</taxon>
        <taxon>Sulfolobaceae</taxon>
        <taxon>Sulfuracidifex</taxon>
    </lineage>
</organism>
<dbReference type="GO" id="GO:0006629">
    <property type="term" value="P:lipid metabolic process"/>
    <property type="evidence" value="ECO:0007669"/>
    <property type="project" value="InterPro"/>
</dbReference>
<reference evidence="2 3" key="1">
    <citation type="submission" date="2019-10" db="EMBL/GenBank/DDBJ databases">
        <title>Sequencing and Assembly of Multiple Reported Metal-Biooxidizing Members of the Extremely Thermoacidophilic Archaeal Family Sulfolobaceae.</title>
        <authorList>
            <person name="Counts J.A."/>
            <person name="Kelly R.M."/>
        </authorList>
    </citation>
    <scope>NUCLEOTIDE SEQUENCE [LARGE SCALE GENOMIC DNA]</scope>
    <source>
        <strain evidence="2 3">DSM 6482</strain>
    </source>
</reference>
<dbReference type="InterPro" id="IPR030395">
    <property type="entry name" value="GP_PDE_dom"/>
</dbReference>
<dbReference type="OrthoDB" id="19020at2157"/>
<name>A0A6A9QQR5_SULME</name>
<dbReference type="InterPro" id="IPR017946">
    <property type="entry name" value="PLC-like_Pdiesterase_TIM-brl"/>
</dbReference>
<dbReference type="Proteomes" id="UP000470772">
    <property type="component" value="Unassembled WGS sequence"/>
</dbReference>
<sequence length="222" mass="25608">MIIAHRGLHCKHLENTMEAFKEAELNSLPVELDVHLTKDGKPIVFHDDDLLRLKGVNVKISSMTLEELKRIDLNGYRIPTLEEVMSLKIPYFLVELKHSYKVYPRVEEKVLDATEGGKVQIISFDFDSLKRVREISSAETGMIFVGKIKWFLSIAEELRVNWLHPSHTLLFDDDMKNKYNFKVGTWTVDTREELERVSRLGVDSVTSNVPLKLRGEKVEGKN</sequence>
<evidence type="ECO:0000313" key="3">
    <source>
        <dbReference type="Proteomes" id="UP000470772"/>
    </source>
</evidence>
<dbReference type="Pfam" id="PF03009">
    <property type="entry name" value="GDPD"/>
    <property type="match status" value="1"/>
</dbReference>
<dbReference type="AlphaFoldDB" id="A0A6A9QQR5"/>
<accession>A0A6A9QQR5</accession>
<evidence type="ECO:0000259" key="1">
    <source>
        <dbReference type="PROSITE" id="PS51704"/>
    </source>
</evidence>
<dbReference type="EMBL" id="WGGD01000005">
    <property type="protein sequence ID" value="MUN29531.1"/>
    <property type="molecule type" value="Genomic_DNA"/>
</dbReference>
<evidence type="ECO:0000313" key="2">
    <source>
        <dbReference type="EMBL" id="MUN29531.1"/>
    </source>
</evidence>
<dbReference type="RefSeq" id="WP_054839256.1">
    <property type="nucleotide sequence ID" value="NZ_BBBY01000060.1"/>
</dbReference>
<dbReference type="PANTHER" id="PTHR46211">
    <property type="entry name" value="GLYCEROPHOSPHORYL DIESTER PHOSPHODIESTERASE"/>
    <property type="match status" value="1"/>
</dbReference>
<comment type="caution">
    <text evidence="2">The sequence shown here is derived from an EMBL/GenBank/DDBJ whole genome shotgun (WGS) entry which is preliminary data.</text>
</comment>
<protein>
    <submittedName>
        <fullName evidence="2">Glycerophosphodiester phosphodiesterase</fullName>
    </submittedName>
</protein>
<dbReference type="PROSITE" id="PS51704">
    <property type="entry name" value="GP_PDE"/>
    <property type="match status" value="1"/>
</dbReference>
<keyword evidence="3" id="KW-1185">Reference proteome</keyword>
<proteinExistence type="predicted"/>
<dbReference type="Gene3D" id="3.20.20.190">
    <property type="entry name" value="Phosphatidylinositol (PI) phosphodiesterase"/>
    <property type="match status" value="1"/>
</dbReference>
<gene>
    <name evidence="2" type="ORF">GC250_08795</name>
</gene>